<dbReference type="Pfam" id="PF07645">
    <property type="entry name" value="EGF_CA"/>
    <property type="match status" value="5"/>
</dbReference>
<evidence type="ECO:0000256" key="7">
    <source>
        <dbReference type="SAM" id="Phobius"/>
    </source>
</evidence>
<keyword evidence="1 6" id="KW-0245">EGF-like domain</keyword>
<keyword evidence="7" id="KW-1133">Transmembrane helix</keyword>
<dbReference type="InterPro" id="IPR018097">
    <property type="entry name" value="EGF_Ca-bd_CS"/>
</dbReference>
<keyword evidence="7" id="KW-0472">Membrane</keyword>
<dbReference type="SMART" id="SM00209">
    <property type="entry name" value="TSP1"/>
    <property type="match status" value="1"/>
</dbReference>
<dbReference type="FunFam" id="2.10.25.10:FF:000005">
    <property type="entry name" value="Fibrillin 2"/>
    <property type="match status" value="1"/>
</dbReference>
<evidence type="ECO:0000259" key="8">
    <source>
        <dbReference type="PROSITE" id="PS50026"/>
    </source>
</evidence>
<gene>
    <name evidence="9" type="ORF">DGYR_LOCUS2022</name>
</gene>
<dbReference type="OrthoDB" id="6286622at2759"/>
<accession>A0A7I8V9G5</accession>
<keyword evidence="4" id="KW-1015">Disulfide bond</keyword>
<protein>
    <submittedName>
        <fullName evidence="9">DgyrCDS2172</fullName>
    </submittedName>
</protein>
<dbReference type="AlphaFoldDB" id="A0A7I8V9G5"/>
<dbReference type="PROSITE" id="PS01187">
    <property type="entry name" value="EGF_CA"/>
    <property type="match status" value="3"/>
</dbReference>
<dbReference type="InterPro" id="IPR049883">
    <property type="entry name" value="NOTCH1_EGF-like"/>
</dbReference>
<dbReference type="SMART" id="SM00179">
    <property type="entry name" value="EGF_CA"/>
    <property type="match status" value="5"/>
</dbReference>
<dbReference type="EMBL" id="CAJFCJ010000003">
    <property type="protein sequence ID" value="CAD5112967.1"/>
    <property type="molecule type" value="Genomic_DNA"/>
</dbReference>
<keyword evidence="10" id="KW-1185">Reference proteome</keyword>
<reference evidence="9 10" key="1">
    <citation type="submission" date="2020-08" db="EMBL/GenBank/DDBJ databases">
        <authorList>
            <person name="Hejnol A."/>
        </authorList>
    </citation>
    <scope>NUCLEOTIDE SEQUENCE [LARGE SCALE GENOMIC DNA]</scope>
</reference>
<dbReference type="InterPro" id="IPR036383">
    <property type="entry name" value="TSP1_rpt_sf"/>
</dbReference>
<dbReference type="SUPFAM" id="SSF82895">
    <property type="entry name" value="TSP-1 type 1 repeat"/>
    <property type="match status" value="1"/>
</dbReference>
<keyword evidence="7" id="KW-0812">Transmembrane</keyword>
<evidence type="ECO:0000256" key="5">
    <source>
        <dbReference type="ARBA" id="ARBA00023180"/>
    </source>
</evidence>
<dbReference type="PROSITE" id="PS01186">
    <property type="entry name" value="EGF_2"/>
    <property type="match status" value="3"/>
</dbReference>
<evidence type="ECO:0000313" key="10">
    <source>
        <dbReference type="Proteomes" id="UP000549394"/>
    </source>
</evidence>
<dbReference type="InterPro" id="IPR001881">
    <property type="entry name" value="EGF-like_Ca-bd_dom"/>
</dbReference>
<dbReference type="InterPro" id="IPR000152">
    <property type="entry name" value="EGF-type_Asp/Asn_hydroxyl_site"/>
</dbReference>
<proteinExistence type="predicted"/>
<keyword evidence="5" id="KW-0325">Glycoprotein</keyword>
<evidence type="ECO:0000256" key="2">
    <source>
        <dbReference type="ARBA" id="ARBA00022729"/>
    </source>
</evidence>
<evidence type="ECO:0000256" key="1">
    <source>
        <dbReference type="ARBA" id="ARBA00022536"/>
    </source>
</evidence>
<evidence type="ECO:0000313" key="9">
    <source>
        <dbReference type="EMBL" id="CAD5112967.1"/>
    </source>
</evidence>
<dbReference type="Proteomes" id="UP000549394">
    <property type="component" value="Unassembled WGS sequence"/>
</dbReference>
<dbReference type="Gene3D" id="2.10.25.10">
    <property type="entry name" value="Laminin"/>
    <property type="match status" value="5"/>
</dbReference>
<dbReference type="FunFam" id="2.10.25.10:FF:000240">
    <property type="entry name" value="Vitamin K-dependent protein S"/>
    <property type="match status" value="1"/>
</dbReference>
<dbReference type="InterPro" id="IPR000884">
    <property type="entry name" value="TSP1_rpt"/>
</dbReference>
<comment type="caution">
    <text evidence="6">Lacks conserved residue(s) required for the propagation of feature annotation.</text>
</comment>
<dbReference type="InterPro" id="IPR044004">
    <property type="entry name" value="TSP1_spondin_dom"/>
</dbReference>
<feature type="transmembrane region" description="Helical" evidence="7">
    <location>
        <begin position="312"/>
        <end position="334"/>
    </location>
</feature>
<organism evidence="9 10">
    <name type="scientific">Dimorphilus gyrociliatus</name>
    <dbReference type="NCBI Taxonomy" id="2664684"/>
    <lineage>
        <taxon>Eukaryota</taxon>
        <taxon>Metazoa</taxon>
        <taxon>Spiralia</taxon>
        <taxon>Lophotrochozoa</taxon>
        <taxon>Annelida</taxon>
        <taxon>Polychaeta</taxon>
        <taxon>Polychaeta incertae sedis</taxon>
        <taxon>Dinophilidae</taxon>
        <taxon>Dimorphilus</taxon>
    </lineage>
</organism>
<dbReference type="PANTHER" id="PTHR24034">
    <property type="entry name" value="EGF-LIKE DOMAIN-CONTAINING PROTEIN"/>
    <property type="match status" value="1"/>
</dbReference>
<dbReference type="Pfam" id="PF19028">
    <property type="entry name" value="TSP1_spondin"/>
    <property type="match status" value="1"/>
</dbReference>
<keyword evidence="2" id="KW-0732">Signal</keyword>
<dbReference type="Gene3D" id="2.20.100.10">
    <property type="entry name" value="Thrombospondin type-1 (TSP1) repeat"/>
    <property type="match status" value="1"/>
</dbReference>
<dbReference type="InterPro" id="IPR000742">
    <property type="entry name" value="EGF"/>
</dbReference>
<feature type="domain" description="EGF-like" evidence="8">
    <location>
        <begin position="251"/>
        <end position="291"/>
    </location>
</feature>
<dbReference type="PROSITE" id="PS00010">
    <property type="entry name" value="ASX_HYDROXYL"/>
    <property type="match status" value="3"/>
</dbReference>
<dbReference type="PANTHER" id="PTHR24034:SF111">
    <property type="entry name" value="FIBULIN-2-LIKE ISOFORM X1"/>
    <property type="match status" value="1"/>
</dbReference>
<keyword evidence="3" id="KW-0677">Repeat</keyword>
<dbReference type="FunFam" id="2.10.25.10:FF:000010">
    <property type="entry name" value="Pro-epidermal growth factor"/>
    <property type="match status" value="1"/>
</dbReference>
<evidence type="ECO:0000256" key="6">
    <source>
        <dbReference type="PROSITE-ProRule" id="PRU00076"/>
    </source>
</evidence>
<dbReference type="InterPro" id="IPR050751">
    <property type="entry name" value="ECM_structural_protein"/>
</dbReference>
<evidence type="ECO:0000256" key="4">
    <source>
        <dbReference type="ARBA" id="ARBA00023157"/>
    </source>
</evidence>
<dbReference type="PROSITE" id="PS50092">
    <property type="entry name" value="TSP1"/>
    <property type="match status" value="1"/>
</dbReference>
<dbReference type="InterPro" id="IPR009030">
    <property type="entry name" value="Growth_fac_rcpt_cys_sf"/>
</dbReference>
<sequence>MSDCIHRRCHKQNCLLQEWTQWDTCSKPCGPDGRQTRSRKVLIPASCAGNPCGHLYEERPCNRYCVNGIYKDDICKCNDGWIGKCCNKDINECLDSTKICHPNVCINTVGSYKCSCHAGYEEEDGACTDIDECSGNVCDQICTNTEGSYKCSCREGYILNNLKSKCIIGDFCKNGEHNCDHICVSKPDGSYSCKCKLGYYEQNNSTKCLDIDECLLSLHNCNQLCINTPGSYKCSCKSGFKTNNNGLNCIDIDECADISIHCDYQCKNTPGSFECLCPSGFKLLSDKRTCQELPVTEKTEQTTTDSKLSTGYIILIVVIIALIITTIAIGTVCYRRIRRYRRATRTTIGENPPPYSLSEQSGVPYCSPGHLDVTCPDYVNSEKKSTENIYS</sequence>
<dbReference type="PROSITE" id="PS50026">
    <property type="entry name" value="EGF_3"/>
    <property type="match status" value="2"/>
</dbReference>
<feature type="domain" description="EGF-like" evidence="8">
    <location>
        <begin position="129"/>
        <end position="167"/>
    </location>
</feature>
<dbReference type="SUPFAM" id="SSF57196">
    <property type="entry name" value="EGF/Laminin"/>
    <property type="match status" value="2"/>
</dbReference>
<dbReference type="SUPFAM" id="SSF57184">
    <property type="entry name" value="Growth factor receptor domain"/>
    <property type="match status" value="1"/>
</dbReference>
<name>A0A7I8V9G5_9ANNE</name>
<dbReference type="SMART" id="SM00181">
    <property type="entry name" value="EGF"/>
    <property type="match status" value="6"/>
</dbReference>
<dbReference type="GO" id="GO:0005509">
    <property type="term" value="F:calcium ion binding"/>
    <property type="evidence" value="ECO:0007669"/>
    <property type="project" value="InterPro"/>
</dbReference>
<dbReference type="CDD" id="cd00054">
    <property type="entry name" value="EGF_CA"/>
    <property type="match status" value="1"/>
</dbReference>
<evidence type="ECO:0000256" key="3">
    <source>
        <dbReference type="ARBA" id="ARBA00022737"/>
    </source>
</evidence>
<comment type="caution">
    <text evidence="9">The sequence shown here is derived from an EMBL/GenBank/DDBJ whole genome shotgun (WGS) entry which is preliminary data.</text>
</comment>